<dbReference type="Gene3D" id="3.90.1150.10">
    <property type="entry name" value="Aspartate Aminotransferase, domain 1"/>
    <property type="match status" value="1"/>
</dbReference>
<dbReference type="OrthoDB" id="9813612at2"/>
<dbReference type="InterPro" id="IPR015424">
    <property type="entry name" value="PyrdxlP-dep_Trfase"/>
</dbReference>
<evidence type="ECO:0000313" key="11">
    <source>
        <dbReference type="EMBL" id="TGY43251.1"/>
    </source>
</evidence>
<sequence>MSKAIHGGNIEELSRIYNIDKSKLLDFSANINPLGISSKVKESLIEAIKEAKVYPDIKYHNLKSVISEFEDVSLENIALGNGAAESIFNLVRAVKPRKVLIPAPTFSEYEEAVLSIGGEVKYYFLKEDNDFNIKEDILDYINKDIDIVFICNPNNPTGKLTGKDIIVRILEKAKINNAFVVIDESFLDFIKDYNEYSVKEFLSKYNNLVIIKSLTKIFAIPGIRIGYTLTKNKDLLEEINKVTSPWNINIFAEKATIAALNEKEYISKTVEYIEEEKDYLYSKLKSFEGLKVFKPSVNYIMFKALVDIDLKGELLKKNIVVRSCSSYIGLDKSYYRIAVRTREENERIINGLNCILSIH</sequence>
<dbReference type="PANTHER" id="PTHR42885">
    <property type="entry name" value="HISTIDINOL-PHOSPHATE AMINOTRANSFERASE-RELATED"/>
    <property type="match status" value="1"/>
</dbReference>
<dbReference type="InterPro" id="IPR005860">
    <property type="entry name" value="CobD"/>
</dbReference>
<dbReference type="GO" id="GO:0030170">
    <property type="term" value="F:pyridoxal phosphate binding"/>
    <property type="evidence" value="ECO:0007669"/>
    <property type="project" value="InterPro"/>
</dbReference>
<evidence type="ECO:0000313" key="12">
    <source>
        <dbReference type="Proteomes" id="UP000306888"/>
    </source>
</evidence>
<dbReference type="EC" id="4.1.1.81" evidence="4"/>
<keyword evidence="7 11" id="KW-0456">Lyase</keyword>
<evidence type="ECO:0000256" key="5">
    <source>
        <dbReference type="ARBA" id="ARBA00022573"/>
    </source>
</evidence>
<comment type="caution">
    <text evidence="11">The sequence shown here is derived from an EMBL/GenBank/DDBJ whole genome shotgun (WGS) entry which is preliminary data.</text>
</comment>
<comment type="pathway">
    <text evidence="3">Cofactor biosynthesis; adenosylcobalamin biosynthesis.</text>
</comment>
<dbReference type="SUPFAM" id="SSF53383">
    <property type="entry name" value="PLP-dependent transferases"/>
    <property type="match status" value="1"/>
</dbReference>
<dbReference type="Gene3D" id="3.40.640.10">
    <property type="entry name" value="Type I PLP-dependent aspartate aminotransferase-like (Major domain)"/>
    <property type="match status" value="1"/>
</dbReference>
<organism evidence="11 12">
    <name type="scientific">Clostridium sartagoforme</name>
    <dbReference type="NCBI Taxonomy" id="84031"/>
    <lineage>
        <taxon>Bacteria</taxon>
        <taxon>Bacillati</taxon>
        <taxon>Bacillota</taxon>
        <taxon>Clostridia</taxon>
        <taxon>Eubacteriales</taxon>
        <taxon>Clostridiaceae</taxon>
        <taxon>Clostridium</taxon>
    </lineage>
</organism>
<accession>A0A4S2DQC2</accession>
<dbReference type="NCBIfam" id="TIGR01140">
    <property type="entry name" value="L_thr_O3P_dcar"/>
    <property type="match status" value="1"/>
</dbReference>
<dbReference type="InterPro" id="IPR004839">
    <property type="entry name" value="Aminotransferase_I/II_large"/>
</dbReference>
<name>A0A4S2DQC2_9CLOT</name>
<dbReference type="InterPro" id="IPR004838">
    <property type="entry name" value="NHTrfase_class1_PyrdxlP-BS"/>
</dbReference>
<dbReference type="Pfam" id="PF00155">
    <property type="entry name" value="Aminotran_1_2"/>
    <property type="match status" value="1"/>
</dbReference>
<evidence type="ECO:0000256" key="8">
    <source>
        <dbReference type="ARBA" id="ARBA00029996"/>
    </source>
</evidence>
<keyword evidence="12" id="KW-1185">Reference proteome</keyword>
<dbReference type="AlphaFoldDB" id="A0A4S2DQC2"/>
<evidence type="ECO:0000259" key="10">
    <source>
        <dbReference type="Pfam" id="PF00155"/>
    </source>
</evidence>
<evidence type="ECO:0000256" key="7">
    <source>
        <dbReference type="ARBA" id="ARBA00023239"/>
    </source>
</evidence>
<dbReference type="EMBL" id="SRYR01000001">
    <property type="protein sequence ID" value="TGY43251.1"/>
    <property type="molecule type" value="Genomic_DNA"/>
</dbReference>
<evidence type="ECO:0000256" key="4">
    <source>
        <dbReference type="ARBA" id="ARBA00012285"/>
    </source>
</evidence>
<dbReference type="GO" id="GO:0048472">
    <property type="term" value="F:threonine-phosphate decarboxylase activity"/>
    <property type="evidence" value="ECO:0007669"/>
    <property type="project" value="UniProtKB-EC"/>
</dbReference>
<dbReference type="CDD" id="cd00609">
    <property type="entry name" value="AAT_like"/>
    <property type="match status" value="1"/>
</dbReference>
<comment type="function">
    <text evidence="2">Decarboxylates L-threonine-O-3-phosphate to yield (R)-1-amino-2-propanol O-2-phosphate, the precursor for the linkage between the nucleotide loop and the corrin ring in cobalamin.</text>
</comment>
<evidence type="ECO:0000256" key="9">
    <source>
        <dbReference type="ARBA" id="ARBA00048531"/>
    </source>
</evidence>
<protein>
    <recommendedName>
        <fullName evidence="4">threonine-phosphate decarboxylase</fullName>
        <ecNumber evidence="4">4.1.1.81</ecNumber>
    </recommendedName>
    <alternativeName>
        <fullName evidence="8">L-threonine-O-3-phosphate decarboxylase</fullName>
    </alternativeName>
</protein>
<comment type="cofactor">
    <cofactor evidence="1">
        <name>pyridoxal 5'-phosphate</name>
        <dbReference type="ChEBI" id="CHEBI:597326"/>
    </cofactor>
</comment>
<dbReference type="PANTHER" id="PTHR42885:SF1">
    <property type="entry name" value="THREONINE-PHOSPHATE DECARBOXYLASE"/>
    <property type="match status" value="1"/>
</dbReference>
<proteinExistence type="predicted"/>
<dbReference type="UniPathway" id="UPA00148"/>
<keyword evidence="6" id="KW-0663">Pyridoxal phosphate</keyword>
<reference evidence="11 12" key="1">
    <citation type="submission" date="2019-04" db="EMBL/GenBank/DDBJ databases">
        <title>Microbes associate with the intestines of laboratory mice.</title>
        <authorList>
            <person name="Navarre W."/>
            <person name="Wong E."/>
            <person name="Huang K."/>
            <person name="Tropini C."/>
            <person name="Ng K."/>
            <person name="Yu B."/>
        </authorList>
    </citation>
    <scope>NUCLEOTIDE SEQUENCE [LARGE SCALE GENOMIC DNA]</scope>
    <source>
        <strain evidence="11 12">NM50_B9-20</strain>
    </source>
</reference>
<dbReference type="PROSITE" id="PS00105">
    <property type="entry name" value="AA_TRANSFER_CLASS_1"/>
    <property type="match status" value="1"/>
</dbReference>
<evidence type="ECO:0000256" key="2">
    <source>
        <dbReference type="ARBA" id="ARBA00003444"/>
    </source>
</evidence>
<dbReference type="Proteomes" id="UP000306888">
    <property type="component" value="Unassembled WGS sequence"/>
</dbReference>
<evidence type="ECO:0000256" key="6">
    <source>
        <dbReference type="ARBA" id="ARBA00022898"/>
    </source>
</evidence>
<evidence type="ECO:0000256" key="1">
    <source>
        <dbReference type="ARBA" id="ARBA00001933"/>
    </source>
</evidence>
<dbReference type="InterPro" id="IPR015421">
    <property type="entry name" value="PyrdxlP-dep_Trfase_major"/>
</dbReference>
<dbReference type="InterPro" id="IPR015422">
    <property type="entry name" value="PyrdxlP-dep_Trfase_small"/>
</dbReference>
<keyword evidence="5" id="KW-0169">Cobalamin biosynthesis</keyword>
<comment type="catalytic activity">
    <reaction evidence="9">
        <text>O-phospho-L-threonine + H(+) = (R)-1-aminopropan-2-yl phosphate + CO2</text>
        <dbReference type="Rhea" id="RHEA:11492"/>
        <dbReference type="ChEBI" id="CHEBI:15378"/>
        <dbReference type="ChEBI" id="CHEBI:16526"/>
        <dbReference type="ChEBI" id="CHEBI:58563"/>
        <dbReference type="ChEBI" id="CHEBI:58675"/>
        <dbReference type="EC" id="4.1.1.81"/>
    </reaction>
</comment>
<gene>
    <name evidence="11" type="ORF">E5347_00115</name>
</gene>
<dbReference type="GO" id="GO:0009236">
    <property type="term" value="P:cobalamin biosynthetic process"/>
    <property type="evidence" value="ECO:0007669"/>
    <property type="project" value="UniProtKB-UniPathway"/>
</dbReference>
<dbReference type="RefSeq" id="WP_136003329.1">
    <property type="nucleotide sequence ID" value="NZ_SRYR01000001.1"/>
</dbReference>
<evidence type="ECO:0000256" key="3">
    <source>
        <dbReference type="ARBA" id="ARBA00004953"/>
    </source>
</evidence>
<feature type="domain" description="Aminotransferase class I/classII large" evidence="10">
    <location>
        <begin position="23"/>
        <end position="350"/>
    </location>
</feature>